<dbReference type="PANTHER" id="PTHR43194:SF5">
    <property type="entry name" value="PIMELOYL-[ACYL-CARRIER PROTEIN] METHYL ESTER ESTERASE"/>
    <property type="match status" value="1"/>
</dbReference>
<dbReference type="InterPro" id="IPR000073">
    <property type="entry name" value="AB_hydrolase_1"/>
</dbReference>
<dbReference type="GO" id="GO:0009102">
    <property type="term" value="P:biotin biosynthetic process"/>
    <property type="evidence" value="ECO:0007669"/>
    <property type="project" value="UniProtKB-UniRule"/>
</dbReference>
<proteinExistence type="inferred from homology"/>
<dbReference type="NCBIfam" id="TIGR01738">
    <property type="entry name" value="bioH"/>
    <property type="match status" value="1"/>
</dbReference>
<feature type="active site" evidence="5">
    <location>
        <position position="199"/>
    </location>
</feature>
<evidence type="ECO:0000313" key="8">
    <source>
        <dbReference type="Proteomes" id="UP000050378"/>
    </source>
</evidence>
<name>A0A0P7DKZ3_9GAMM</name>
<feature type="active site" evidence="5">
    <location>
        <position position="227"/>
    </location>
</feature>
<dbReference type="EC" id="3.1.1.85" evidence="5"/>
<evidence type="ECO:0000256" key="1">
    <source>
        <dbReference type="ARBA" id="ARBA00022487"/>
    </source>
</evidence>
<evidence type="ECO:0000256" key="3">
    <source>
        <dbReference type="ARBA" id="ARBA00022756"/>
    </source>
</evidence>
<feature type="active site" description="Nucleophile" evidence="5">
    <location>
        <position position="74"/>
    </location>
</feature>
<dbReference type="HAMAP" id="MF_01260">
    <property type="entry name" value="Carboxylester"/>
    <property type="match status" value="1"/>
</dbReference>
<dbReference type="GO" id="GO:0090499">
    <property type="term" value="F:pimelyl-[acyl-carrier protein] methyl ester esterase activity"/>
    <property type="evidence" value="ECO:0007669"/>
    <property type="project" value="UniProtKB-EC"/>
</dbReference>
<evidence type="ECO:0000256" key="2">
    <source>
        <dbReference type="ARBA" id="ARBA00022490"/>
    </source>
</evidence>
<dbReference type="RefSeq" id="WP_054554515.1">
    <property type="nucleotide sequence ID" value="NZ_LJTC01000014.1"/>
</dbReference>
<feature type="binding site" evidence="5">
    <location>
        <position position="227"/>
    </location>
    <ligand>
        <name>substrate</name>
    </ligand>
</feature>
<dbReference type="OrthoDB" id="9780744at2"/>
<dbReference type="AlphaFoldDB" id="A0A0P7DKZ3"/>
<dbReference type="UniPathway" id="UPA00078"/>
<keyword evidence="3 5" id="KW-0093">Biotin biosynthesis</keyword>
<evidence type="ECO:0000256" key="5">
    <source>
        <dbReference type="HAMAP-Rule" id="MF_01260"/>
    </source>
</evidence>
<dbReference type="SUPFAM" id="SSF53474">
    <property type="entry name" value="alpha/beta-Hydrolases"/>
    <property type="match status" value="1"/>
</dbReference>
<feature type="domain" description="AB hydrolase-1" evidence="6">
    <location>
        <begin position="5"/>
        <end position="233"/>
    </location>
</feature>
<dbReference type="PATRIC" id="fig|570156.3.peg.1585"/>
<comment type="subcellular location">
    <subcellularLocation>
        <location evidence="5">Cytoplasm</location>
    </subcellularLocation>
</comment>
<reference evidence="7 8" key="1">
    <citation type="submission" date="2015-09" db="EMBL/GenBank/DDBJ databases">
        <title>Draft Genome Sequence of Pseudoalteromonas lipolytica UCD-48B.</title>
        <authorList>
            <person name="Krusor M."/>
            <person name="Coil D.A."/>
            <person name="Lang J.M."/>
            <person name="Eisen J.A."/>
            <person name="Alexiev A."/>
        </authorList>
    </citation>
    <scope>NUCLEOTIDE SEQUENCE [LARGE SCALE GENOMIC DNA]</scope>
    <source>
        <strain evidence="7 8">UCD-48B</strain>
    </source>
</reference>
<feature type="binding site" evidence="5">
    <location>
        <begin position="135"/>
        <end position="139"/>
    </location>
    <ligand>
        <name>substrate</name>
    </ligand>
</feature>
<dbReference type="InterPro" id="IPR029058">
    <property type="entry name" value="AB_hydrolase_fold"/>
</dbReference>
<gene>
    <name evidence="5" type="primary">bioH</name>
    <name evidence="7" type="ORF">AOG27_18315</name>
</gene>
<comment type="caution">
    <text evidence="7">The sequence shown here is derived from an EMBL/GenBank/DDBJ whole genome shotgun (WGS) entry which is preliminary data.</text>
</comment>
<dbReference type="GO" id="GO:0005737">
    <property type="term" value="C:cytoplasm"/>
    <property type="evidence" value="ECO:0007669"/>
    <property type="project" value="UniProtKB-SubCell"/>
</dbReference>
<comment type="function">
    <text evidence="5">The physiological role of BioH is to remove the methyl group introduced by BioC when the pimeloyl moiety is complete. It allows to synthesize pimeloyl-ACP via the fatty acid synthetic pathway through the hydrolysis of the ester bonds of pimeloyl-ACP esters.</text>
</comment>
<accession>A0A0P7DKZ3</accession>
<keyword evidence="4 5" id="KW-0378">Hydrolase</keyword>
<comment type="pathway">
    <text evidence="5">Cofactor biosynthesis; biotin biosynthesis.</text>
</comment>
<organism evidence="7 8">
    <name type="scientific">Pseudoalteromonas lipolytica</name>
    <dbReference type="NCBI Taxonomy" id="570156"/>
    <lineage>
        <taxon>Bacteria</taxon>
        <taxon>Pseudomonadati</taxon>
        <taxon>Pseudomonadota</taxon>
        <taxon>Gammaproteobacteria</taxon>
        <taxon>Alteromonadales</taxon>
        <taxon>Pseudoalteromonadaceae</taxon>
        <taxon>Pseudoalteromonas</taxon>
    </lineage>
</organism>
<dbReference type="InterPro" id="IPR050228">
    <property type="entry name" value="Carboxylesterase_BioH"/>
</dbReference>
<feature type="binding site" evidence="5">
    <location>
        <position position="11"/>
    </location>
    <ligand>
        <name>substrate</name>
    </ligand>
</feature>
<dbReference type="EMBL" id="LJTC01000014">
    <property type="protein sequence ID" value="KPM81370.1"/>
    <property type="molecule type" value="Genomic_DNA"/>
</dbReference>
<comment type="similarity">
    <text evidence="5">Belongs to the AB hydrolase superfamily. Carboxylesterase BioH family.</text>
</comment>
<comment type="catalytic activity">
    <reaction evidence="5">
        <text>6-carboxyhexanoyl-[ACP] methyl ester + H2O = 6-carboxyhexanoyl-[ACP] + methanol + H(+)</text>
        <dbReference type="Rhea" id="RHEA:42700"/>
        <dbReference type="Rhea" id="RHEA-COMP:9955"/>
        <dbReference type="Rhea" id="RHEA-COMP:10186"/>
        <dbReference type="ChEBI" id="CHEBI:15377"/>
        <dbReference type="ChEBI" id="CHEBI:15378"/>
        <dbReference type="ChEBI" id="CHEBI:17790"/>
        <dbReference type="ChEBI" id="CHEBI:78846"/>
        <dbReference type="ChEBI" id="CHEBI:82735"/>
        <dbReference type="EC" id="3.1.1.85"/>
    </reaction>
</comment>
<dbReference type="STRING" id="570156.AOG27_18315"/>
<protein>
    <recommendedName>
        <fullName evidence="5">Pimeloyl-[acyl-carrier protein] methyl ester esterase</fullName>
        <ecNumber evidence="5">3.1.1.85</ecNumber>
    </recommendedName>
    <alternativeName>
        <fullName evidence="5">Biotin synthesis protein BioH</fullName>
    </alternativeName>
    <alternativeName>
        <fullName evidence="5">Carboxylesterase BioH</fullName>
    </alternativeName>
</protein>
<dbReference type="Gene3D" id="3.40.50.1820">
    <property type="entry name" value="alpha/beta hydrolase"/>
    <property type="match status" value="1"/>
</dbReference>
<evidence type="ECO:0000259" key="6">
    <source>
        <dbReference type="Pfam" id="PF00561"/>
    </source>
</evidence>
<dbReference type="InterPro" id="IPR010076">
    <property type="entry name" value="BioH"/>
</dbReference>
<keyword evidence="1 5" id="KW-0719">Serine esterase</keyword>
<dbReference type="Pfam" id="PF00561">
    <property type="entry name" value="Abhydrolase_1"/>
    <property type="match status" value="1"/>
</dbReference>
<dbReference type="Proteomes" id="UP000050378">
    <property type="component" value="Unassembled WGS sequence"/>
</dbReference>
<sequence length="245" mass="27337">MQNDMVLLHGWGMNQGVWQVIKPELEFFHDGEVRCLNLPGFGNAQSIPTPYTLHAAAEQLSTQLNDQSILVGWSLGGLFALYIAAHWPDKVAKVVLVASTPFFAQTDEWPGIKPDVLNAFKDQLVSHREKTIERFLAIQAMGSESARDDIKQLKALLNQYPAPQEQALSAGLDILQQDDLRELFANLSVPVRGIFGRLDSLVPYRAIEKMHAIQPQFEYEVLDKASHAPFISHKAAFISALKSMC</sequence>
<dbReference type="PANTHER" id="PTHR43194">
    <property type="entry name" value="HYDROLASE ALPHA/BETA FOLD FAMILY"/>
    <property type="match status" value="1"/>
</dbReference>
<evidence type="ECO:0000313" key="7">
    <source>
        <dbReference type="EMBL" id="KPM81370.1"/>
    </source>
</evidence>
<comment type="subunit">
    <text evidence="5">Monomer.</text>
</comment>
<feature type="binding site" evidence="5">
    <location>
        <begin position="74"/>
        <end position="75"/>
    </location>
    <ligand>
        <name>substrate</name>
    </ligand>
</feature>
<keyword evidence="2 5" id="KW-0963">Cytoplasm</keyword>
<evidence type="ECO:0000256" key="4">
    <source>
        <dbReference type="ARBA" id="ARBA00022801"/>
    </source>
</evidence>